<dbReference type="GO" id="GO:0016020">
    <property type="term" value="C:membrane"/>
    <property type="evidence" value="ECO:0007669"/>
    <property type="project" value="InterPro"/>
</dbReference>
<dbReference type="NCBIfam" id="TIGR03082">
    <property type="entry name" value="Gneg_AbrB_dup"/>
    <property type="match status" value="2"/>
</dbReference>
<dbReference type="AlphaFoldDB" id="A0A2T5VAU0"/>
<reference evidence="3 4" key="1">
    <citation type="submission" date="2018-04" db="EMBL/GenBank/DDBJ databases">
        <title>Genomic Encyclopedia of Archaeal and Bacterial Type Strains, Phase II (KMG-II): from individual species to whole genera.</title>
        <authorList>
            <person name="Goeker M."/>
        </authorList>
    </citation>
    <scope>NUCLEOTIDE SEQUENCE [LARGE SCALE GENOMIC DNA]</scope>
    <source>
        <strain evidence="3 4">DSM 23382</strain>
    </source>
</reference>
<accession>A0A2T5VAU0</accession>
<evidence type="ECO:0008006" key="5">
    <source>
        <dbReference type="Google" id="ProtNLM"/>
    </source>
</evidence>
<evidence type="ECO:0000313" key="4">
    <source>
        <dbReference type="Proteomes" id="UP000244081"/>
    </source>
</evidence>
<evidence type="ECO:0000313" key="3">
    <source>
        <dbReference type="EMBL" id="PTW60864.1"/>
    </source>
</evidence>
<evidence type="ECO:0000256" key="2">
    <source>
        <dbReference type="SAM" id="Phobius"/>
    </source>
</evidence>
<keyword evidence="2" id="KW-1133">Transmembrane helix</keyword>
<keyword evidence="4" id="KW-1185">Reference proteome</keyword>
<feature type="transmembrane region" description="Helical" evidence="2">
    <location>
        <begin position="227"/>
        <end position="245"/>
    </location>
</feature>
<feature type="region of interest" description="Disordered" evidence="1">
    <location>
        <begin position="1"/>
        <end position="26"/>
    </location>
</feature>
<feature type="transmembrane region" description="Helical" evidence="2">
    <location>
        <begin position="110"/>
        <end position="132"/>
    </location>
</feature>
<gene>
    <name evidence="3" type="ORF">C8N35_10343</name>
</gene>
<dbReference type="PIRSF" id="PIRSF038991">
    <property type="entry name" value="Protein_AbrB"/>
    <property type="match status" value="1"/>
</dbReference>
<keyword evidence="2" id="KW-0472">Membrane</keyword>
<dbReference type="PANTHER" id="PTHR38457">
    <property type="entry name" value="REGULATOR ABRB-RELATED"/>
    <property type="match status" value="1"/>
</dbReference>
<comment type="caution">
    <text evidence="3">The sequence shown here is derived from an EMBL/GenBank/DDBJ whole genome shotgun (WGS) entry which is preliminary data.</text>
</comment>
<dbReference type="OrthoDB" id="9809910at2"/>
<dbReference type="PANTHER" id="PTHR38457:SF1">
    <property type="entry name" value="REGULATOR ABRB-RELATED"/>
    <property type="match status" value="1"/>
</dbReference>
<evidence type="ECO:0000256" key="1">
    <source>
        <dbReference type="SAM" id="MobiDB-lite"/>
    </source>
</evidence>
<dbReference type="Pfam" id="PF05145">
    <property type="entry name" value="AbrB"/>
    <property type="match status" value="1"/>
</dbReference>
<feature type="transmembrane region" description="Helical" evidence="2">
    <location>
        <begin position="346"/>
        <end position="366"/>
    </location>
</feature>
<keyword evidence="2" id="KW-0812">Transmembrane</keyword>
<sequence>MLTRTPENDAPDAQAPVGADATPPQRAPNGTPLRWVGLAALSLVLMTLLELTGFPAALLLGAMIASIVAALMNADMAVPRLPYLVAQALVGCMIARTLELSVLQEIARDWPVFVGGVLSVIIAAALLGWSLARLKILPGSTAIWGSSPGAAQVMTFMSEEFGADMRLVAFMQYTRVIIVAGLAAAVARIWADTGTASVATAWFAAPDWANLAATLAVVAVSLMLHKLLNVPALAFVLPMIASAVLQDIGLLTIELPPLLLAAAYVTIGWGIGLRFDKPVLRHAARATPRILVSIVILVALCCGLASLLVAFAGVDPLTAYLAMSPGGADTVAIIAASPNVEVDVPFIMAMQIARFLLIVATGPMIAKFVSRRMGE</sequence>
<dbReference type="InterPro" id="IPR007820">
    <property type="entry name" value="AbrB_fam"/>
</dbReference>
<feature type="transmembrane region" description="Helical" evidence="2">
    <location>
        <begin position="55"/>
        <end position="74"/>
    </location>
</feature>
<feature type="transmembrane region" description="Helical" evidence="2">
    <location>
        <begin position="81"/>
        <end position="98"/>
    </location>
</feature>
<feature type="transmembrane region" description="Helical" evidence="2">
    <location>
        <begin position="197"/>
        <end position="220"/>
    </location>
</feature>
<protein>
    <recommendedName>
        <fullName evidence="5">Ammonia monooxygenase</fullName>
    </recommendedName>
</protein>
<feature type="transmembrane region" description="Helical" evidence="2">
    <location>
        <begin position="257"/>
        <end position="275"/>
    </location>
</feature>
<name>A0A2T5VAU0_9HYPH</name>
<dbReference type="GO" id="GO:0010468">
    <property type="term" value="P:regulation of gene expression"/>
    <property type="evidence" value="ECO:0007669"/>
    <property type="project" value="InterPro"/>
</dbReference>
<dbReference type="Proteomes" id="UP000244081">
    <property type="component" value="Unassembled WGS sequence"/>
</dbReference>
<dbReference type="RefSeq" id="WP_107989701.1">
    <property type="nucleotide sequence ID" value="NZ_QAYG01000003.1"/>
</dbReference>
<organism evidence="3 4">
    <name type="scientific">Breoghania corrubedonensis</name>
    <dbReference type="NCBI Taxonomy" id="665038"/>
    <lineage>
        <taxon>Bacteria</taxon>
        <taxon>Pseudomonadati</taxon>
        <taxon>Pseudomonadota</taxon>
        <taxon>Alphaproteobacteria</taxon>
        <taxon>Hyphomicrobiales</taxon>
        <taxon>Stappiaceae</taxon>
        <taxon>Breoghania</taxon>
    </lineage>
</organism>
<proteinExistence type="predicted"/>
<feature type="transmembrane region" description="Helical" evidence="2">
    <location>
        <begin position="290"/>
        <end position="314"/>
    </location>
</feature>
<dbReference type="EMBL" id="QAYG01000003">
    <property type="protein sequence ID" value="PTW60864.1"/>
    <property type="molecule type" value="Genomic_DNA"/>
</dbReference>
<dbReference type="InterPro" id="IPR017516">
    <property type="entry name" value="AbrB_dup"/>
</dbReference>
<feature type="transmembrane region" description="Helical" evidence="2">
    <location>
        <begin position="173"/>
        <end position="191"/>
    </location>
</feature>